<dbReference type="RefSeq" id="WP_200606144.1">
    <property type="nucleotide sequence ID" value="NZ_JAEHHL010000001.1"/>
</dbReference>
<dbReference type="Proteomes" id="UP000655420">
    <property type="component" value="Unassembled WGS sequence"/>
</dbReference>
<comment type="caution">
    <text evidence="6">The sequence shown here is derived from an EMBL/GenBank/DDBJ whole genome shotgun (WGS) entry which is preliminary data.</text>
</comment>
<keyword evidence="2 5" id="KW-0812">Transmembrane</keyword>
<sequence>MSALPVTALYAGLLGLWLLALAYEVVRRRWRYDVSLGSGGEPELERAIRAHGNAAETIPIGLILLGLAEGMGTPGWILHVAGLSLLTGRVLHGVHFVTYPKPMRLRFWGMVLTVGTIAALSVGLVGHSALRLMVGA</sequence>
<feature type="transmembrane region" description="Helical" evidence="5">
    <location>
        <begin position="107"/>
        <end position="130"/>
    </location>
</feature>
<accession>A0A8J7M3V4</accession>
<keyword evidence="7" id="KW-1185">Reference proteome</keyword>
<organism evidence="6 7">
    <name type="scientific">Thermohalobaculum xanthum</name>
    <dbReference type="NCBI Taxonomy" id="2753746"/>
    <lineage>
        <taxon>Bacteria</taxon>
        <taxon>Pseudomonadati</taxon>
        <taxon>Pseudomonadota</taxon>
        <taxon>Alphaproteobacteria</taxon>
        <taxon>Rhodobacterales</taxon>
        <taxon>Paracoccaceae</taxon>
        <taxon>Thermohalobaculum</taxon>
    </lineage>
</organism>
<dbReference type="Gene3D" id="1.20.120.550">
    <property type="entry name" value="Membrane associated eicosanoid/glutathione metabolism-like domain"/>
    <property type="match status" value="1"/>
</dbReference>
<proteinExistence type="predicted"/>
<evidence type="ECO:0000313" key="7">
    <source>
        <dbReference type="Proteomes" id="UP000655420"/>
    </source>
</evidence>
<evidence type="ECO:0000256" key="1">
    <source>
        <dbReference type="ARBA" id="ARBA00004370"/>
    </source>
</evidence>
<reference evidence="6" key="1">
    <citation type="submission" date="2020-12" db="EMBL/GenBank/DDBJ databases">
        <title>Bacterial taxonomy.</title>
        <authorList>
            <person name="Pan X."/>
        </authorList>
    </citation>
    <scope>NUCLEOTIDE SEQUENCE</scope>
    <source>
        <strain evidence="6">M0105</strain>
    </source>
</reference>
<keyword evidence="3 5" id="KW-1133">Transmembrane helix</keyword>
<gene>
    <name evidence="6" type="ORF">H0I76_01655</name>
</gene>
<dbReference type="SUPFAM" id="SSF161084">
    <property type="entry name" value="MAPEG domain-like"/>
    <property type="match status" value="1"/>
</dbReference>
<dbReference type="EMBL" id="JAEHHL010000001">
    <property type="protein sequence ID" value="MBK0397881.1"/>
    <property type="molecule type" value="Genomic_DNA"/>
</dbReference>
<dbReference type="InterPro" id="IPR001129">
    <property type="entry name" value="Membr-assoc_MAPEG"/>
</dbReference>
<evidence type="ECO:0000313" key="6">
    <source>
        <dbReference type="EMBL" id="MBK0397881.1"/>
    </source>
</evidence>
<evidence type="ECO:0000256" key="5">
    <source>
        <dbReference type="SAM" id="Phobius"/>
    </source>
</evidence>
<evidence type="ECO:0000256" key="3">
    <source>
        <dbReference type="ARBA" id="ARBA00022989"/>
    </source>
</evidence>
<evidence type="ECO:0000256" key="4">
    <source>
        <dbReference type="ARBA" id="ARBA00023136"/>
    </source>
</evidence>
<dbReference type="PANTHER" id="PTHR35814">
    <property type="match status" value="1"/>
</dbReference>
<comment type="subcellular location">
    <subcellularLocation>
        <location evidence="1">Membrane</location>
    </subcellularLocation>
</comment>
<dbReference type="Pfam" id="PF01124">
    <property type="entry name" value="MAPEG"/>
    <property type="match status" value="1"/>
</dbReference>
<protein>
    <submittedName>
        <fullName evidence="6">MAPEG family protein</fullName>
    </submittedName>
</protein>
<name>A0A8J7M3V4_9RHOB</name>
<dbReference type="InterPro" id="IPR023352">
    <property type="entry name" value="MAPEG-like_dom_sf"/>
</dbReference>
<dbReference type="PANTHER" id="PTHR35814:SF1">
    <property type="entry name" value="GLUTATHIONE S-TRANSFERASE-RELATED"/>
    <property type="match status" value="1"/>
</dbReference>
<dbReference type="AlphaFoldDB" id="A0A8J7M3V4"/>
<dbReference type="GO" id="GO:0016020">
    <property type="term" value="C:membrane"/>
    <property type="evidence" value="ECO:0007669"/>
    <property type="project" value="UniProtKB-SubCell"/>
</dbReference>
<evidence type="ECO:0000256" key="2">
    <source>
        <dbReference type="ARBA" id="ARBA00022692"/>
    </source>
</evidence>
<keyword evidence="4 5" id="KW-0472">Membrane</keyword>